<evidence type="ECO:0000256" key="8">
    <source>
        <dbReference type="ARBA" id="ARBA00023004"/>
    </source>
</evidence>
<dbReference type="SUPFAM" id="SSF48695">
    <property type="entry name" value="Multiheme cytochromes"/>
    <property type="match status" value="1"/>
</dbReference>
<feature type="chain" id="PRO_5039908663" description="Photosynthetic reaction center cytochrome c subunit" evidence="11">
    <location>
        <begin position="24"/>
        <end position="185"/>
    </location>
</feature>
<keyword evidence="5 9" id="KW-0349">Heme</keyword>
<dbReference type="InterPro" id="IPR003158">
    <property type="entry name" value="Photosyn_RC_cyt_c-su"/>
</dbReference>
<dbReference type="Gene3D" id="1.10.468.10">
    <property type="entry name" value="Photosynthetic Reaction Center, subunit C, domain 2"/>
    <property type="match status" value="1"/>
</dbReference>
<dbReference type="RefSeq" id="WP_260796181.1">
    <property type="nucleotide sequence ID" value="NZ_CP093313.1"/>
</dbReference>
<dbReference type="GO" id="GO:0009055">
    <property type="term" value="F:electron transfer activity"/>
    <property type="evidence" value="ECO:0007669"/>
    <property type="project" value="InterPro"/>
</dbReference>
<evidence type="ECO:0000313" key="14">
    <source>
        <dbReference type="Proteomes" id="UP001059380"/>
    </source>
</evidence>
<dbReference type="NCBIfam" id="NF033196">
    <property type="entry name" value="c_type_nonphoto"/>
    <property type="match status" value="1"/>
</dbReference>
<evidence type="ECO:0000256" key="1">
    <source>
        <dbReference type="ARBA" id="ARBA00003196"/>
    </source>
</evidence>
<evidence type="ECO:0000256" key="4">
    <source>
        <dbReference type="ARBA" id="ARBA00022531"/>
    </source>
</evidence>
<organism evidence="13 14">
    <name type="scientific">Occallatibacter riparius</name>
    <dbReference type="NCBI Taxonomy" id="1002689"/>
    <lineage>
        <taxon>Bacteria</taxon>
        <taxon>Pseudomonadati</taxon>
        <taxon>Acidobacteriota</taxon>
        <taxon>Terriglobia</taxon>
        <taxon>Terriglobales</taxon>
        <taxon>Acidobacteriaceae</taxon>
        <taxon>Occallatibacter</taxon>
    </lineage>
</organism>
<evidence type="ECO:0000256" key="11">
    <source>
        <dbReference type="SAM" id="SignalP"/>
    </source>
</evidence>
<evidence type="ECO:0000313" key="13">
    <source>
        <dbReference type="EMBL" id="UWZ86543.1"/>
    </source>
</evidence>
<dbReference type="AlphaFoldDB" id="A0A9J7BV48"/>
<dbReference type="Proteomes" id="UP001059380">
    <property type="component" value="Chromosome"/>
</dbReference>
<dbReference type="GO" id="GO:0030077">
    <property type="term" value="C:plasma membrane light-harvesting complex"/>
    <property type="evidence" value="ECO:0007669"/>
    <property type="project" value="InterPro"/>
</dbReference>
<protein>
    <recommendedName>
        <fullName evidence="2">Photosynthetic reaction center cytochrome c subunit</fullName>
    </recommendedName>
</protein>
<evidence type="ECO:0000256" key="5">
    <source>
        <dbReference type="ARBA" id="ARBA00022617"/>
    </source>
</evidence>
<dbReference type="GO" id="GO:0020037">
    <property type="term" value="F:heme binding"/>
    <property type="evidence" value="ECO:0007669"/>
    <property type="project" value="InterPro"/>
</dbReference>
<keyword evidence="6 9" id="KW-0479">Metal-binding</keyword>
<dbReference type="GO" id="GO:0019684">
    <property type="term" value="P:photosynthesis, light reaction"/>
    <property type="evidence" value="ECO:0007669"/>
    <property type="project" value="InterPro"/>
</dbReference>
<evidence type="ECO:0000256" key="6">
    <source>
        <dbReference type="ARBA" id="ARBA00022723"/>
    </source>
</evidence>
<keyword evidence="4" id="KW-0602">Photosynthesis</keyword>
<evidence type="ECO:0000256" key="2">
    <source>
        <dbReference type="ARBA" id="ARBA00015978"/>
    </source>
</evidence>
<evidence type="ECO:0000256" key="10">
    <source>
        <dbReference type="SAM" id="MobiDB-lite"/>
    </source>
</evidence>
<dbReference type="Pfam" id="PF02276">
    <property type="entry name" value="CytoC_RC"/>
    <property type="match status" value="1"/>
</dbReference>
<evidence type="ECO:0000256" key="3">
    <source>
        <dbReference type="ARBA" id="ARBA00022448"/>
    </source>
</evidence>
<keyword evidence="11" id="KW-0732">Signal</keyword>
<dbReference type="InterPro" id="IPR009056">
    <property type="entry name" value="Cyt_c-like_dom"/>
</dbReference>
<evidence type="ECO:0000256" key="7">
    <source>
        <dbReference type="ARBA" id="ARBA00022982"/>
    </source>
</evidence>
<dbReference type="GO" id="GO:0005506">
    <property type="term" value="F:iron ion binding"/>
    <property type="evidence" value="ECO:0007669"/>
    <property type="project" value="InterPro"/>
</dbReference>
<sequence>MKRFLSPLSAAAAVLLTAAIVAASVAAQSPQPQPAGAAAQPQQGGPLPGGPSGPPHEMPAPKNLKVLPKNLTGNQVHDIMEGWAGSLGVHCDNCHSVDPGKVGPNGRPRLNFADDSKPEKNTARLMYTMTQKINDDTMSMVNDGQSKVTCGTCHRGHKKPEAYVPPKEHDGPHPPAPGEKPPIPR</sequence>
<keyword evidence="14" id="KW-1185">Reference proteome</keyword>
<keyword evidence="7" id="KW-0249">Electron transport</keyword>
<feature type="compositionally biased region" description="Low complexity" evidence="10">
    <location>
        <begin position="31"/>
        <end position="45"/>
    </location>
</feature>
<feature type="compositionally biased region" description="Pro residues" evidence="10">
    <location>
        <begin position="173"/>
        <end position="185"/>
    </location>
</feature>
<proteinExistence type="predicted"/>
<dbReference type="KEGG" id="orp:MOP44_11490"/>
<keyword evidence="3" id="KW-0813">Transport</keyword>
<evidence type="ECO:0000259" key="12">
    <source>
        <dbReference type="PROSITE" id="PS51007"/>
    </source>
</evidence>
<feature type="region of interest" description="Disordered" evidence="10">
    <location>
        <begin position="149"/>
        <end position="185"/>
    </location>
</feature>
<feature type="signal peptide" evidence="11">
    <location>
        <begin position="1"/>
        <end position="23"/>
    </location>
</feature>
<accession>A0A9J7BV48</accession>
<name>A0A9J7BV48_9BACT</name>
<dbReference type="InterPro" id="IPR023119">
    <property type="entry name" value="Multihaem_cyt_PRC_cyt_su-like"/>
</dbReference>
<comment type="function">
    <text evidence="1">The reaction center of purple bacteria contains a tightly bound cytochrome molecule which re-reduces the photo oxidized primary electron donor.</text>
</comment>
<reference evidence="13" key="1">
    <citation type="submission" date="2021-04" db="EMBL/GenBank/DDBJ databases">
        <title>Phylogenetic analysis of Acidobacteriaceae.</title>
        <authorList>
            <person name="Qiu L."/>
            <person name="Zhang Q."/>
        </authorList>
    </citation>
    <scope>NUCLEOTIDE SEQUENCE</scope>
    <source>
        <strain evidence="13">DSM 25168</strain>
    </source>
</reference>
<dbReference type="InterPro" id="IPR036280">
    <property type="entry name" value="Multihaem_cyt_sf"/>
</dbReference>
<feature type="region of interest" description="Disordered" evidence="10">
    <location>
        <begin position="31"/>
        <end position="63"/>
    </location>
</feature>
<dbReference type="PROSITE" id="PS51007">
    <property type="entry name" value="CYTC"/>
    <property type="match status" value="1"/>
</dbReference>
<evidence type="ECO:0000256" key="9">
    <source>
        <dbReference type="PROSITE-ProRule" id="PRU00433"/>
    </source>
</evidence>
<keyword evidence="8 9" id="KW-0408">Iron</keyword>
<feature type="domain" description="Cytochrome c" evidence="12">
    <location>
        <begin position="77"/>
        <end position="185"/>
    </location>
</feature>
<feature type="compositionally biased region" description="Pro residues" evidence="10">
    <location>
        <begin position="48"/>
        <end position="58"/>
    </location>
</feature>
<gene>
    <name evidence="13" type="ORF">MOP44_11490</name>
</gene>
<dbReference type="EMBL" id="CP093313">
    <property type="protein sequence ID" value="UWZ86543.1"/>
    <property type="molecule type" value="Genomic_DNA"/>
</dbReference>